<proteinExistence type="predicted"/>
<dbReference type="Proteomes" id="UP000488936">
    <property type="component" value="Unassembled WGS sequence"/>
</dbReference>
<comment type="caution">
    <text evidence="1">The sequence shown here is derived from an EMBL/GenBank/DDBJ whole genome shotgun (WGS) entry which is preliminary data.</text>
</comment>
<dbReference type="EMBL" id="WMJY01000001">
    <property type="protein sequence ID" value="MTH28346.1"/>
    <property type="molecule type" value="Genomic_DNA"/>
</dbReference>
<keyword evidence="2" id="KW-1185">Reference proteome</keyword>
<sequence length="66" mass="7674">MAQNALYPCFYYKIDGQVVEFSHNMRGDKTVKQVIDIFIKKASVLSRKELTLDKDTLSRDYSLVNQ</sequence>
<protein>
    <submittedName>
        <fullName evidence="1">Uncharacterized protein</fullName>
    </submittedName>
</protein>
<accession>A0A7K1GHC4</accession>
<evidence type="ECO:0000313" key="1">
    <source>
        <dbReference type="EMBL" id="MTH28346.1"/>
    </source>
</evidence>
<organism evidence="1 2">
    <name type="scientific">Myroides pelagicus</name>
    <dbReference type="NCBI Taxonomy" id="270914"/>
    <lineage>
        <taxon>Bacteria</taxon>
        <taxon>Pseudomonadati</taxon>
        <taxon>Bacteroidota</taxon>
        <taxon>Flavobacteriia</taxon>
        <taxon>Flavobacteriales</taxon>
        <taxon>Flavobacteriaceae</taxon>
        <taxon>Myroides</taxon>
    </lineage>
</organism>
<dbReference type="AlphaFoldDB" id="A0A7K1GHC4"/>
<name>A0A7K1GHC4_9FLAO</name>
<gene>
    <name evidence="1" type="ORF">GJV77_00195</name>
</gene>
<reference evidence="1 2" key="1">
    <citation type="journal article" date="2006" name="Int. J. Syst. Evol. Microbiol.">
        <title>Myroides pelagicus sp. nov., isolated from seawater in Thailand.</title>
        <authorList>
            <person name="Yoon J."/>
            <person name="Maneerat S."/>
            <person name="Kawai F."/>
            <person name="Yokota A."/>
        </authorList>
    </citation>
    <scope>NUCLEOTIDE SEQUENCE [LARGE SCALE GENOMIC DNA]</scope>
    <source>
        <strain evidence="1 2">SM1T</strain>
    </source>
</reference>
<evidence type="ECO:0000313" key="2">
    <source>
        <dbReference type="Proteomes" id="UP000488936"/>
    </source>
</evidence>
<dbReference type="RefSeq" id="WP_155034337.1">
    <property type="nucleotide sequence ID" value="NZ_JAYMMG010000007.1"/>
</dbReference>